<dbReference type="Proteomes" id="UP000054837">
    <property type="component" value="Unassembled WGS sequence"/>
</dbReference>
<keyword evidence="3" id="KW-1185">Reference proteome</keyword>
<evidence type="ECO:0000313" key="3">
    <source>
        <dbReference type="Proteomes" id="UP000054837"/>
    </source>
</evidence>
<dbReference type="Pfam" id="PF13191">
    <property type="entry name" value="AAA_16"/>
    <property type="match status" value="1"/>
</dbReference>
<evidence type="ECO:0000259" key="1">
    <source>
        <dbReference type="Pfam" id="PF13191"/>
    </source>
</evidence>
<accession>A0A0W8I4Z2</accession>
<name>A0A0W8I4Z2_9MICO</name>
<protein>
    <recommendedName>
        <fullName evidence="1">Orc1-like AAA ATPase domain-containing protein</fullName>
    </recommendedName>
</protein>
<dbReference type="RefSeq" id="WP_058891262.1">
    <property type="nucleotide sequence ID" value="NZ_LQBL01000028.1"/>
</dbReference>
<proteinExistence type="predicted"/>
<dbReference type="AlphaFoldDB" id="A0A0W8I4Z2"/>
<reference evidence="2 3" key="1">
    <citation type="submission" date="2015-12" db="EMBL/GenBank/DDBJ databases">
        <title>Serinicoccus chungangenesis strain CD08_5 genome sequencing and assembly.</title>
        <authorList>
            <person name="Chander A.M."/>
            <person name="Kaur G."/>
            <person name="Nair G.R."/>
            <person name="Dhawan D.K."/>
            <person name="Kochhar R.K."/>
            <person name="Mayilraj S."/>
            <person name="Bhadada S.K."/>
        </authorList>
    </citation>
    <scope>NUCLEOTIDE SEQUENCE [LARGE SCALE GENOMIC DNA]</scope>
    <source>
        <strain evidence="2 3">CD08_5</strain>
    </source>
</reference>
<sequence length="382" mass="40682">MVASPFTPGETAWEIPGREAQVTQIMGVLGRVAVEGRFAGRVRVDIGPRGVGKTSLLRRAERAARDLGLATVFVTAGNGTLTSVVADEVAVLTRGWGHGDVLGGRVDQVKVSAGVPGVAAVEVSGGARPGPEVTRAFRDLVTAVARAAVEDADRRGLVLLVDEFQSADAESLRTVAYAWQELQAAESPVPAALLGAGLSHTPDVVTRAVTHAERFQYRPMRDLEAHDARQALTAPTAALGVSWATDALETVVERAQGYPYFIQLYGDEVWRAAGDPGLGGRLSMDHVLAAQDQVDIDVNELYRSRWAKATARERDLLTAMAAQQDGPVARRDIAEALGVETTALSMARQSLMDKGIVDAPAHGMMQFTVPGFGTYVRTLTQH</sequence>
<evidence type="ECO:0000313" key="2">
    <source>
        <dbReference type="EMBL" id="KUG53254.1"/>
    </source>
</evidence>
<dbReference type="InterPro" id="IPR041664">
    <property type="entry name" value="AAA_16"/>
</dbReference>
<dbReference type="SUPFAM" id="SSF52540">
    <property type="entry name" value="P-loop containing nucleoside triphosphate hydrolases"/>
    <property type="match status" value="1"/>
</dbReference>
<comment type="caution">
    <text evidence="2">The sequence shown here is derived from an EMBL/GenBank/DDBJ whole genome shotgun (WGS) entry which is preliminary data.</text>
</comment>
<gene>
    <name evidence="2" type="ORF">AVL62_00060</name>
</gene>
<feature type="domain" description="Orc1-like AAA ATPase" evidence="1">
    <location>
        <begin position="15"/>
        <end position="184"/>
    </location>
</feature>
<dbReference type="EMBL" id="LQBL01000028">
    <property type="protein sequence ID" value="KUG53254.1"/>
    <property type="molecule type" value="Genomic_DNA"/>
</dbReference>
<dbReference type="Gene3D" id="3.40.50.300">
    <property type="entry name" value="P-loop containing nucleotide triphosphate hydrolases"/>
    <property type="match status" value="1"/>
</dbReference>
<dbReference type="STRING" id="767452.AVL62_00060"/>
<dbReference type="InterPro" id="IPR027417">
    <property type="entry name" value="P-loop_NTPase"/>
</dbReference>
<organism evidence="2 3">
    <name type="scientific">Serinicoccus chungangensis</name>
    <dbReference type="NCBI Taxonomy" id="767452"/>
    <lineage>
        <taxon>Bacteria</taxon>
        <taxon>Bacillati</taxon>
        <taxon>Actinomycetota</taxon>
        <taxon>Actinomycetes</taxon>
        <taxon>Micrococcales</taxon>
        <taxon>Ornithinimicrobiaceae</taxon>
        <taxon>Serinicoccus</taxon>
    </lineage>
</organism>